<evidence type="ECO:0000313" key="2">
    <source>
        <dbReference type="EMBL" id="MBO0938959.1"/>
    </source>
</evidence>
<evidence type="ECO:0000313" key="3">
    <source>
        <dbReference type="Proteomes" id="UP000664034"/>
    </source>
</evidence>
<name>A0A939GH69_9BACT</name>
<keyword evidence="1" id="KW-0732">Signal</keyword>
<gene>
    <name evidence="2" type="ORF">J2I47_20570</name>
</gene>
<feature type="chain" id="PRO_5037520467" evidence="1">
    <location>
        <begin position="19"/>
        <end position="144"/>
    </location>
</feature>
<accession>A0A939GH69</accession>
<dbReference type="RefSeq" id="WP_207366487.1">
    <property type="nucleotide sequence ID" value="NZ_JAFMYV010000011.1"/>
</dbReference>
<protein>
    <submittedName>
        <fullName evidence="2">Uncharacterized protein</fullName>
    </submittedName>
</protein>
<organism evidence="2 3">
    <name type="scientific">Fibrella rubiginis</name>
    <dbReference type="NCBI Taxonomy" id="2817060"/>
    <lineage>
        <taxon>Bacteria</taxon>
        <taxon>Pseudomonadati</taxon>
        <taxon>Bacteroidota</taxon>
        <taxon>Cytophagia</taxon>
        <taxon>Cytophagales</taxon>
        <taxon>Spirosomataceae</taxon>
        <taxon>Fibrella</taxon>
    </lineage>
</organism>
<dbReference type="AlphaFoldDB" id="A0A939GH69"/>
<keyword evidence="3" id="KW-1185">Reference proteome</keyword>
<feature type="signal peptide" evidence="1">
    <location>
        <begin position="1"/>
        <end position="18"/>
    </location>
</feature>
<sequence>MKRSALLVLLVVSIQAFGQSKSPARPMARSGEGVWVCLDPIKKDKRAQYERFLHDIFWAGASKLSPADQRVFRQTRILHPTKAEADGTYSYFFVMDPVIKGANYDIESMPTKMYGKDKATQYFKLYTTAHARPQVFYEVTQSKD</sequence>
<dbReference type="Proteomes" id="UP000664034">
    <property type="component" value="Unassembled WGS sequence"/>
</dbReference>
<proteinExistence type="predicted"/>
<comment type="caution">
    <text evidence="2">The sequence shown here is derived from an EMBL/GenBank/DDBJ whole genome shotgun (WGS) entry which is preliminary data.</text>
</comment>
<evidence type="ECO:0000256" key="1">
    <source>
        <dbReference type="SAM" id="SignalP"/>
    </source>
</evidence>
<dbReference type="EMBL" id="JAFMYV010000011">
    <property type="protein sequence ID" value="MBO0938959.1"/>
    <property type="molecule type" value="Genomic_DNA"/>
</dbReference>
<reference evidence="2" key="1">
    <citation type="submission" date="2021-03" db="EMBL/GenBank/DDBJ databases">
        <title>Fibrella sp. HMF5335 genome sequencing and assembly.</title>
        <authorList>
            <person name="Kang H."/>
            <person name="Kim H."/>
            <person name="Bae S."/>
            <person name="Joh K."/>
        </authorList>
    </citation>
    <scope>NUCLEOTIDE SEQUENCE</scope>
    <source>
        <strain evidence="2">HMF5335</strain>
    </source>
</reference>